<evidence type="ECO:0000313" key="1">
    <source>
        <dbReference type="EMBL" id="KAF5856105.1"/>
    </source>
</evidence>
<gene>
    <name evidence="1" type="ORF">ETB97_007867</name>
</gene>
<dbReference type="EMBL" id="SPNV01000347">
    <property type="protein sequence ID" value="KAF5856105.1"/>
    <property type="molecule type" value="Genomic_DNA"/>
</dbReference>
<dbReference type="Proteomes" id="UP000541154">
    <property type="component" value="Unassembled WGS sequence"/>
</dbReference>
<evidence type="ECO:0000313" key="2">
    <source>
        <dbReference type="Proteomes" id="UP000541154"/>
    </source>
</evidence>
<proteinExistence type="predicted"/>
<accession>A0A8H5ZVX4</accession>
<organism evidence="1 2">
    <name type="scientific">Petromyces alliaceus</name>
    <name type="common">Aspergillus alliaceus</name>
    <dbReference type="NCBI Taxonomy" id="209559"/>
    <lineage>
        <taxon>Eukaryota</taxon>
        <taxon>Fungi</taxon>
        <taxon>Dikarya</taxon>
        <taxon>Ascomycota</taxon>
        <taxon>Pezizomycotina</taxon>
        <taxon>Eurotiomycetes</taxon>
        <taxon>Eurotiomycetidae</taxon>
        <taxon>Eurotiales</taxon>
        <taxon>Aspergillaceae</taxon>
        <taxon>Aspergillus</taxon>
        <taxon>Aspergillus subgen. Circumdati</taxon>
    </lineage>
</organism>
<sequence length="128" mass="14294">MSPFLAAGHRDWAGLWEQPCYSLSDKSVALDQIVMALMCESTAYEVRVEKSLLQARRVSWMQDTVLVSMEVVAVGYESERNNERSVAEGLLLGKEEDMGEPELARCAAVCEEAKVEDDCQLHRLGEVV</sequence>
<keyword evidence="2" id="KW-1185">Reference proteome</keyword>
<dbReference type="AlphaFoldDB" id="A0A8H5ZVX4"/>
<reference evidence="1 2" key="1">
    <citation type="submission" date="2019-04" db="EMBL/GenBank/DDBJ databases">
        <title>Aspergillus burnettii sp. nov., novel species from soil in southeast Queensland.</title>
        <authorList>
            <person name="Gilchrist C.L.M."/>
            <person name="Pitt J.I."/>
            <person name="Lange L."/>
            <person name="Lacey H.J."/>
            <person name="Vuong D."/>
            <person name="Midgley D.J."/>
            <person name="Greenfield P."/>
            <person name="Bradbury M."/>
            <person name="Lacey E."/>
            <person name="Busk P.K."/>
            <person name="Pilgaard B."/>
            <person name="Chooi Y.H."/>
            <person name="Piggott A.M."/>
        </authorList>
    </citation>
    <scope>NUCLEOTIDE SEQUENCE [LARGE SCALE GENOMIC DNA]</scope>
    <source>
        <strain evidence="1 2">FRR 5400</strain>
    </source>
</reference>
<comment type="caution">
    <text evidence="1">The sequence shown here is derived from an EMBL/GenBank/DDBJ whole genome shotgun (WGS) entry which is preliminary data.</text>
</comment>
<protein>
    <submittedName>
        <fullName evidence="1">Uncharacterized protein</fullName>
    </submittedName>
</protein>
<name>A0A8H5ZVX4_PETAA</name>